<name>A0A2K9NLI1_9PROT</name>
<keyword evidence="2" id="KW-0813">Transport</keyword>
<dbReference type="PANTHER" id="PTHR46743">
    <property type="entry name" value="TEICHOIC ACIDS EXPORT ATP-BINDING PROTEIN TAGH"/>
    <property type="match status" value="1"/>
</dbReference>
<keyword evidence="4 5" id="KW-0067">ATP-binding</keyword>
<evidence type="ECO:0000313" key="6">
    <source>
        <dbReference type="Proteomes" id="UP000234752"/>
    </source>
</evidence>
<dbReference type="GO" id="GO:0140359">
    <property type="term" value="F:ABC-type transporter activity"/>
    <property type="evidence" value="ECO:0007669"/>
    <property type="project" value="InterPro"/>
</dbReference>
<keyword evidence="6" id="KW-1185">Reference proteome</keyword>
<proteinExistence type="inferred from homology"/>
<dbReference type="InterPro" id="IPR015860">
    <property type="entry name" value="ABC_transpr_TagH-like"/>
</dbReference>
<dbReference type="PROSITE" id="PS50893">
    <property type="entry name" value="ABC_TRANSPORTER_2"/>
    <property type="match status" value="1"/>
</dbReference>
<sequence>MSAEIRLEDVSVRFQIFGLHGRSLKKTALNLSTGGRIGREPGARVHIDALAGVNLHLQEGDRVALVGHNGAGKSTLLRTMAGIYEPTGGRVHVRGRVSPMFDLMVGINPEATGRENVRLRGLLLGMSAAEVDAYAGEISAFSGLGGYLDLPVKIYSSGMLLRLMFAVTTAISPQILLLDEWITAGDSAFMERAEQRVNGLIDRSALMVIATHNRVLVERLCNKVAVLEQGRVVEFGPLTPLLLDRAMAA</sequence>
<dbReference type="GO" id="GO:0016020">
    <property type="term" value="C:membrane"/>
    <property type="evidence" value="ECO:0007669"/>
    <property type="project" value="InterPro"/>
</dbReference>
<dbReference type="RefSeq" id="WP_102115440.1">
    <property type="nucleotide sequence ID" value="NZ_BMGN01000013.1"/>
</dbReference>
<dbReference type="OrthoDB" id="9778870at2"/>
<dbReference type="SUPFAM" id="SSF52540">
    <property type="entry name" value="P-loop containing nucleoside triphosphate hydrolases"/>
    <property type="match status" value="1"/>
</dbReference>
<dbReference type="GO" id="GO:0005524">
    <property type="term" value="F:ATP binding"/>
    <property type="evidence" value="ECO:0007669"/>
    <property type="project" value="UniProtKB-KW"/>
</dbReference>
<organism evidence="5 6">
    <name type="scientific">Niveispirillum cyanobacteriorum</name>
    <dbReference type="NCBI Taxonomy" id="1612173"/>
    <lineage>
        <taxon>Bacteria</taxon>
        <taxon>Pseudomonadati</taxon>
        <taxon>Pseudomonadota</taxon>
        <taxon>Alphaproteobacteria</taxon>
        <taxon>Rhodospirillales</taxon>
        <taxon>Azospirillaceae</taxon>
        <taxon>Niveispirillum</taxon>
    </lineage>
</organism>
<dbReference type="SMART" id="SM00382">
    <property type="entry name" value="AAA"/>
    <property type="match status" value="1"/>
</dbReference>
<evidence type="ECO:0000313" key="5">
    <source>
        <dbReference type="EMBL" id="AUN33938.1"/>
    </source>
</evidence>
<dbReference type="InterPro" id="IPR050683">
    <property type="entry name" value="Bact_Polysacc_Export_ATP-bd"/>
</dbReference>
<dbReference type="EMBL" id="CP025615">
    <property type="protein sequence ID" value="AUN33938.1"/>
    <property type="molecule type" value="Genomic_DNA"/>
</dbReference>
<gene>
    <name evidence="5" type="ORF">C0V82_26375</name>
</gene>
<dbReference type="InterPro" id="IPR003439">
    <property type="entry name" value="ABC_transporter-like_ATP-bd"/>
</dbReference>
<dbReference type="Gene3D" id="3.40.50.300">
    <property type="entry name" value="P-loop containing nucleotide triphosphate hydrolases"/>
    <property type="match status" value="1"/>
</dbReference>
<accession>A0A2K9NLI1</accession>
<dbReference type="CDD" id="cd03220">
    <property type="entry name" value="ABC_KpsT_Wzt"/>
    <property type="match status" value="1"/>
</dbReference>
<dbReference type="Proteomes" id="UP000234752">
    <property type="component" value="Plasmid unnamed3"/>
</dbReference>
<evidence type="ECO:0000256" key="3">
    <source>
        <dbReference type="ARBA" id="ARBA00022741"/>
    </source>
</evidence>
<dbReference type="InterPro" id="IPR003593">
    <property type="entry name" value="AAA+_ATPase"/>
</dbReference>
<comment type="similarity">
    <text evidence="1">Belongs to the ABC transporter superfamily.</text>
</comment>
<keyword evidence="5" id="KW-0614">Plasmid</keyword>
<evidence type="ECO:0000256" key="4">
    <source>
        <dbReference type="ARBA" id="ARBA00022840"/>
    </source>
</evidence>
<evidence type="ECO:0000256" key="1">
    <source>
        <dbReference type="ARBA" id="ARBA00005417"/>
    </source>
</evidence>
<dbReference type="GO" id="GO:0016887">
    <property type="term" value="F:ATP hydrolysis activity"/>
    <property type="evidence" value="ECO:0007669"/>
    <property type="project" value="InterPro"/>
</dbReference>
<protein>
    <submittedName>
        <fullName evidence="5">Sugar ABC transporter ATP-binding protein</fullName>
    </submittedName>
</protein>
<dbReference type="InterPro" id="IPR027417">
    <property type="entry name" value="P-loop_NTPase"/>
</dbReference>
<dbReference type="AlphaFoldDB" id="A0A2K9NLI1"/>
<reference evidence="5 6" key="1">
    <citation type="submission" date="2017-12" db="EMBL/GenBank/DDBJ databases">
        <title>Genomes of bacteria within cyanobacterial aggregates.</title>
        <authorList>
            <person name="Cai H."/>
        </authorList>
    </citation>
    <scope>NUCLEOTIDE SEQUENCE [LARGE SCALE GENOMIC DNA]</scope>
    <source>
        <strain evidence="5 6">TH16</strain>
        <plasmid evidence="5 6">unnamed3</plasmid>
    </source>
</reference>
<dbReference type="PANTHER" id="PTHR46743:SF2">
    <property type="entry name" value="TEICHOIC ACIDS EXPORT ATP-BINDING PROTEIN TAGH"/>
    <property type="match status" value="1"/>
</dbReference>
<dbReference type="KEGG" id="ncb:C0V82_26375"/>
<dbReference type="Pfam" id="PF00005">
    <property type="entry name" value="ABC_tran"/>
    <property type="match status" value="1"/>
</dbReference>
<evidence type="ECO:0000256" key="2">
    <source>
        <dbReference type="ARBA" id="ARBA00022448"/>
    </source>
</evidence>
<geneLocation type="plasmid" evidence="5 6">
    <name>unnamed3</name>
</geneLocation>
<keyword evidence="3" id="KW-0547">Nucleotide-binding</keyword>